<protein>
    <submittedName>
        <fullName evidence="1">DUF2971 domain-containing protein</fullName>
    </submittedName>
</protein>
<dbReference type="InterPro" id="IPR021352">
    <property type="entry name" value="DUF2971"/>
</dbReference>
<name>A0A6A7MYQ8_9BURK</name>
<dbReference type="RefSeq" id="WP_152837299.1">
    <property type="nucleotide sequence ID" value="NZ_WHUG01000002.1"/>
</dbReference>
<comment type="caution">
    <text evidence="1">The sequence shown here is derived from an EMBL/GenBank/DDBJ whole genome shotgun (WGS) entry which is preliminary data.</text>
</comment>
<dbReference type="EMBL" id="WHUG01000002">
    <property type="protein sequence ID" value="MQA37841.1"/>
    <property type="molecule type" value="Genomic_DNA"/>
</dbReference>
<dbReference type="Proteomes" id="UP000440498">
    <property type="component" value="Unassembled WGS sequence"/>
</dbReference>
<accession>A0A6A7MYQ8</accession>
<sequence length="224" mass="26049">MRVYYMTSYETATQYILPEHRMRLSRFDKLNDPFELHSVRVEGKRGRAELKDIIKDWHNQIGIICTGRHWKSPVMWAHYANSHSGVCLGFDVPDKVAHQVVYAPERPILKLNPKLPLNGITEDILKTMLMTKYAQWSYEEEWRLSYKLTDPDPVNGCYYIPFGEHLTLREIIIGARCKHSAIDFDKPLGSVDQSITIIKARPAFESFTMVQQLKVTPVIIKTRK</sequence>
<evidence type="ECO:0000313" key="1">
    <source>
        <dbReference type="EMBL" id="MQA37841.1"/>
    </source>
</evidence>
<dbReference type="AlphaFoldDB" id="A0A6A7MYQ8"/>
<proteinExistence type="predicted"/>
<dbReference type="Pfam" id="PF11185">
    <property type="entry name" value="DUF2971"/>
    <property type="match status" value="1"/>
</dbReference>
<reference evidence="1 2" key="1">
    <citation type="submission" date="2019-10" db="EMBL/GenBank/DDBJ databases">
        <title>Two novel species isolated from a subtropical stream in China.</title>
        <authorList>
            <person name="Lu H."/>
        </authorList>
    </citation>
    <scope>NUCLEOTIDE SEQUENCE [LARGE SCALE GENOMIC DNA]</scope>
    <source>
        <strain evidence="1 2">FT29W</strain>
    </source>
</reference>
<keyword evidence="2" id="KW-1185">Reference proteome</keyword>
<evidence type="ECO:0000313" key="2">
    <source>
        <dbReference type="Proteomes" id="UP000440498"/>
    </source>
</evidence>
<gene>
    <name evidence="1" type="ORF">GEV02_06745</name>
</gene>
<organism evidence="1 2">
    <name type="scientific">Rugamonas aquatica</name>
    <dbReference type="NCBI Taxonomy" id="2743357"/>
    <lineage>
        <taxon>Bacteria</taxon>
        <taxon>Pseudomonadati</taxon>
        <taxon>Pseudomonadota</taxon>
        <taxon>Betaproteobacteria</taxon>
        <taxon>Burkholderiales</taxon>
        <taxon>Oxalobacteraceae</taxon>
        <taxon>Telluria group</taxon>
        <taxon>Rugamonas</taxon>
    </lineage>
</organism>